<accession>A0ABD0V3B6</accession>
<keyword evidence="1" id="KW-0325">Glycoprotein</keyword>
<dbReference type="PIRSF" id="PIRSF002417">
    <property type="entry name" value="Lipid_binding_protein"/>
    <property type="match status" value="1"/>
</dbReference>
<keyword evidence="7" id="KW-1185">Reference proteome</keyword>
<dbReference type="Gene3D" id="3.15.10.10">
    <property type="entry name" value="Bactericidal permeability-increasing protein, domain 1"/>
    <property type="match status" value="1"/>
</dbReference>
<feature type="chain" id="PRO_5044886220" description="BPI/LBP family protein" evidence="3">
    <location>
        <begin position="24"/>
        <end position="492"/>
    </location>
</feature>
<dbReference type="PANTHER" id="PTHR46801">
    <property type="entry name" value="OS06G0309200 PROTEIN"/>
    <property type="match status" value="1"/>
</dbReference>
<name>A0ABD0V3B6_DENTH</name>
<evidence type="ECO:0000313" key="7">
    <source>
        <dbReference type="Proteomes" id="UP001552299"/>
    </source>
</evidence>
<comment type="caution">
    <text evidence="6">The sequence shown here is derived from an EMBL/GenBank/DDBJ whole genome shotgun (WGS) entry which is preliminary data.</text>
</comment>
<evidence type="ECO:0008006" key="8">
    <source>
        <dbReference type="Google" id="ProtNLM"/>
    </source>
</evidence>
<feature type="signal peptide" evidence="3">
    <location>
        <begin position="1"/>
        <end position="23"/>
    </location>
</feature>
<protein>
    <recommendedName>
        <fullName evidence="8">BPI/LBP family protein</fullName>
    </recommendedName>
</protein>
<gene>
    <name evidence="6" type="ORF">M5K25_011534</name>
</gene>
<feature type="domain" description="Lipid-binding serum glycoprotein C-terminal" evidence="5">
    <location>
        <begin position="279"/>
        <end position="477"/>
    </location>
</feature>
<evidence type="ECO:0000256" key="2">
    <source>
        <dbReference type="ARBA" id="ARBA00060933"/>
    </source>
</evidence>
<dbReference type="InterPro" id="IPR017942">
    <property type="entry name" value="Lipid-bd_serum_glycop_N"/>
</dbReference>
<dbReference type="FunFam" id="3.15.10.10:FF:000001">
    <property type="entry name" value="phospholipid transfer protein-like"/>
    <property type="match status" value="1"/>
</dbReference>
<dbReference type="Pfam" id="PF01273">
    <property type="entry name" value="LBP_BPI_CETP"/>
    <property type="match status" value="1"/>
</dbReference>
<dbReference type="InterPro" id="IPR045897">
    <property type="entry name" value="BPI/LBP_pln"/>
</dbReference>
<keyword evidence="3" id="KW-0732">Signal</keyword>
<evidence type="ECO:0000313" key="6">
    <source>
        <dbReference type="EMBL" id="KAL0919440.1"/>
    </source>
</evidence>
<dbReference type="SMART" id="SM00329">
    <property type="entry name" value="BPI2"/>
    <property type="match status" value="1"/>
</dbReference>
<dbReference type="Gene3D" id="3.15.20.10">
    <property type="entry name" value="Bactericidal permeability-increasing protein, domain 2"/>
    <property type="match status" value="1"/>
</dbReference>
<evidence type="ECO:0000259" key="5">
    <source>
        <dbReference type="SMART" id="SM00329"/>
    </source>
</evidence>
<dbReference type="Pfam" id="PF02886">
    <property type="entry name" value="LBP_BPI_CETP_C"/>
    <property type="match status" value="1"/>
</dbReference>
<evidence type="ECO:0000256" key="1">
    <source>
        <dbReference type="ARBA" id="ARBA00023180"/>
    </source>
</evidence>
<dbReference type="Proteomes" id="UP001552299">
    <property type="component" value="Unassembled WGS sequence"/>
</dbReference>
<comment type="similarity">
    <text evidence="2">Belongs to the BPI/LBP/Plunc superfamily. BPI/LBP (TC 1.C.40) family.</text>
</comment>
<dbReference type="SUPFAM" id="SSF55394">
    <property type="entry name" value="Bactericidal permeability-increasing protein, BPI"/>
    <property type="match status" value="2"/>
</dbReference>
<dbReference type="EMBL" id="JANQDX010000009">
    <property type="protein sequence ID" value="KAL0919440.1"/>
    <property type="molecule type" value="Genomic_DNA"/>
</dbReference>
<feature type="domain" description="Lipid-binding serum glycoprotein N-terminal" evidence="4">
    <location>
        <begin position="33"/>
        <end position="259"/>
    </location>
</feature>
<organism evidence="6 7">
    <name type="scientific">Dendrobium thyrsiflorum</name>
    <name type="common">Pinecone-like raceme dendrobium</name>
    <name type="synonym">Orchid</name>
    <dbReference type="NCBI Taxonomy" id="117978"/>
    <lineage>
        <taxon>Eukaryota</taxon>
        <taxon>Viridiplantae</taxon>
        <taxon>Streptophyta</taxon>
        <taxon>Embryophyta</taxon>
        <taxon>Tracheophyta</taxon>
        <taxon>Spermatophyta</taxon>
        <taxon>Magnoliopsida</taxon>
        <taxon>Liliopsida</taxon>
        <taxon>Asparagales</taxon>
        <taxon>Orchidaceae</taxon>
        <taxon>Epidendroideae</taxon>
        <taxon>Malaxideae</taxon>
        <taxon>Dendrobiinae</taxon>
        <taxon>Dendrobium</taxon>
    </lineage>
</organism>
<dbReference type="CDD" id="cd00025">
    <property type="entry name" value="BPI1"/>
    <property type="match status" value="1"/>
</dbReference>
<sequence>MGTLLILLLLSVFSNLGTSGVQSAKDGFISAIVSEKGLVFAKDFFVEQVIRSLTPLHLPDIEKSVKIPLVGGVHVSASNITLYHINVSSSIIHPGDTGIVIVASGASASLSLEWSYSYSTWIFAPIEVSDEGSASVQVEGLEVGLTIRLENKNGTLALNVTECGCYMDDIQITLDGGASWFYQGFANAFENNIRSAVENAITKKIFEGTGKLDSFLQSLPKQIDMDNVAALNVTFVDDPVVGNSSIEFDVNGLFAQSTRDLAASYLHKQSHSIYSVQCGNTLKMLGISLDEAVFDSASLVLFEEGLFHWMVDKVPDQSFLNTASWKFIIPQLYRRYPNDEMQLNISLSSAPVVEVTQKGFVATIFSDITIEVLDSDKTIPVACISVDFTVSGDVNISGNKLVSRAHLNDFSLSLKWSNIGNFRMLLIQGVMRVFLNTVVMPYVNIYLGKGFSIPVFHGLTLQNAQLVTTSSKIILCSDLTYINSSISTGYES</sequence>
<dbReference type="InterPro" id="IPR001124">
    <property type="entry name" value="Lipid-bd_serum_glycop_C"/>
</dbReference>
<dbReference type="AlphaFoldDB" id="A0ABD0V3B6"/>
<dbReference type="SMART" id="SM00328">
    <property type="entry name" value="BPI1"/>
    <property type="match status" value="1"/>
</dbReference>
<reference evidence="6 7" key="1">
    <citation type="journal article" date="2024" name="Plant Biotechnol. J.">
        <title>Dendrobium thyrsiflorum genome and its molecular insights into genes involved in important horticultural traits.</title>
        <authorList>
            <person name="Chen B."/>
            <person name="Wang J.Y."/>
            <person name="Zheng P.J."/>
            <person name="Li K.L."/>
            <person name="Liang Y.M."/>
            <person name="Chen X.F."/>
            <person name="Zhang C."/>
            <person name="Zhao X."/>
            <person name="He X."/>
            <person name="Zhang G.Q."/>
            <person name="Liu Z.J."/>
            <person name="Xu Q."/>
        </authorList>
    </citation>
    <scope>NUCLEOTIDE SEQUENCE [LARGE SCALE GENOMIC DNA]</scope>
    <source>
        <strain evidence="6">GZMU011</strain>
    </source>
</reference>
<dbReference type="InterPro" id="IPR030675">
    <property type="entry name" value="BPI/LBP"/>
</dbReference>
<evidence type="ECO:0000256" key="3">
    <source>
        <dbReference type="SAM" id="SignalP"/>
    </source>
</evidence>
<dbReference type="InterPro" id="IPR017943">
    <property type="entry name" value="Bactericidal_perm-incr_a/b_dom"/>
</dbReference>
<proteinExistence type="inferred from homology"/>
<dbReference type="PANTHER" id="PTHR46801:SF2">
    <property type="entry name" value="LIPOPOLYSACCHARIDE-BINDING PROTEIN"/>
    <property type="match status" value="1"/>
</dbReference>
<evidence type="ECO:0000259" key="4">
    <source>
        <dbReference type="SMART" id="SM00328"/>
    </source>
</evidence>